<reference evidence="2 3" key="1">
    <citation type="submission" date="2017-05" db="EMBL/GenBank/DDBJ databases">
        <authorList>
            <person name="Varghese N."/>
            <person name="Submissions S."/>
        </authorList>
    </citation>
    <scope>NUCLEOTIDE SEQUENCE [LARGE SCALE GENOMIC DNA]</scope>
    <source>
        <strain evidence="2 3">DSM 21342</strain>
    </source>
</reference>
<dbReference type="RefSeq" id="WP_142600946.1">
    <property type="nucleotide sequence ID" value="NZ_FXSZ01000001.1"/>
</dbReference>
<name>A0A521AS96_9SPHI</name>
<dbReference type="InterPro" id="IPR007497">
    <property type="entry name" value="SIMPL/DUF541"/>
</dbReference>
<dbReference type="Proteomes" id="UP000315971">
    <property type="component" value="Unassembled WGS sequence"/>
</dbReference>
<organism evidence="2 3">
    <name type="scientific">Solitalea koreensis</name>
    <dbReference type="NCBI Taxonomy" id="543615"/>
    <lineage>
        <taxon>Bacteria</taxon>
        <taxon>Pseudomonadati</taxon>
        <taxon>Bacteroidota</taxon>
        <taxon>Sphingobacteriia</taxon>
        <taxon>Sphingobacteriales</taxon>
        <taxon>Sphingobacteriaceae</taxon>
        <taxon>Solitalea</taxon>
    </lineage>
</organism>
<dbReference type="EMBL" id="FXSZ01000001">
    <property type="protein sequence ID" value="SMO37656.1"/>
    <property type="molecule type" value="Genomic_DNA"/>
</dbReference>
<evidence type="ECO:0008006" key="4">
    <source>
        <dbReference type="Google" id="ProtNLM"/>
    </source>
</evidence>
<dbReference type="PANTHER" id="PTHR34387:SF1">
    <property type="entry name" value="PERIPLASMIC IMMUNOGENIC PROTEIN"/>
    <property type="match status" value="1"/>
</dbReference>
<evidence type="ECO:0000313" key="3">
    <source>
        <dbReference type="Proteomes" id="UP000315971"/>
    </source>
</evidence>
<dbReference type="GO" id="GO:0006974">
    <property type="term" value="P:DNA damage response"/>
    <property type="evidence" value="ECO:0007669"/>
    <property type="project" value="TreeGrafter"/>
</dbReference>
<dbReference type="AlphaFoldDB" id="A0A521AS96"/>
<protein>
    <recommendedName>
        <fullName evidence="4">SIMPL domain-containing protein</fullName>
    </recommendedName>
</protein>
<gene>
    <name evidence="2" type="ORF">SAMN06265350_101363</name>
</gene>
<keyword evidence="3" id="KW-1185">Reference proteome</keyword>
<evidence type="ECO:0000313" key="2">
    <source>
        <dbReference type="EMBL" id="SMO37656.1"/>
    </source>
</evidence>
<dbReference type="Gene3D" id="3.30.70.2970">
    <property type="entry name" value="Protein of unknown function (DUF541), domain 2"/>
    <property type="match status" value="1"/>
</dbReference>
<dbReference type="Pfam" id="PF04402">
    <property type="entry name" value="SIMPL"/>
    <property type="match status" value="1"/>
</dbReference>
<keyword evidence="1" id="KW-0732">Signal</keyword>
<evidence type="ECO:0000256" key="1">
    <source>
        <dbReference type="SAM" id="SignalP"/>
    </source>
</evidence>
<dbReference type="OrthoDB" id="1242975at2"/>
<dbReference type="Gene3D" id="3.30.110.170">
    <property type="entry name" value="Protein of unknown function (DUF541), domain 1"/>
    <property type="match status" value="1"/>
</dbReference>
<feature type="chain" id="PRO_5021981329" description="SIMPL domain-containing protein" evidence="1">
    <location>
        <begin position="20"/>
        <end position="238"/>
    </location>
</feature>
<dbReference type="InterPro" id="IPR052022">
    <property type="entry name" value="26kDa_periplasmic_antigen"/>
</dbReference>
<feature type="signal peptide" evidence="1">
    <location>
        <begin position="1"/>
        <end position="19"/>
    </location>
</feature>
<proteinExistence type="predicted"/>
<dbReference type="PANTHER" id="PTHR34387">
    <property type="entry name" value="SLR1258 PROTEIN"/>
    <property type="match status" value="1"/>
</dbReference>
<accession>A0A521AS96</accession>
<sequence>MKKIIASIALLVVGTTAMAQSFAVVPPVKKIEVTGTAEMEVTPDEIYLNISLKEFFRDNGNKNKVDIETLEKQLQKAVLDAGIPKESFMINNIYGYNYDQWWNKKKDQNFLARKQYRLKLNKLDKVNAILSAVDPKGIESVNVAEFSHSKIAEFRKELKMKAIKDAKDKATYLLSAIGEQVSGVLEVYDQDNSGGGYRPQPMMSMKIRGMADESAVMPEIDFKTIKLRADVRAVFSIK</sequence>